<evidence type="ECO:0000256" key="7">
    <source>
        <dbReference type="ARBA" id="ARBA00022692"/>
    </source>
</evidence>
<dbReference type="Gene3D" id="2.20.28.10">
    <property type="match status" value="1"/>
</dbReference>
<dbReference type="AlphaFoldDB" id="A0A6L6XTA6"/>
<dbReference type="CDD" id="cd03512">
    <property type="entry name" value="Alkane-hydroxylase"/>
    <property type="match status" value="1"/>
</dbReference>
<evidence type="ECO:0000256" key="1">
    <source>
        <dbReference type="ARBA" id="ARBA00002792"/>
    </source>
</evidence>
<comment type="function">
    <text evidence="1">Involved in the hydrocarbon hydroxylating system, which transfers electrons from NADH to rubredoxin reductase and then through rubredoxin to alkane 1 monooxygenase.</text>
</comment>
<evidence type="ECO:0000256" key="3">
    <source>
        <dbReference type="ARBA" id="ARBA00010823"/>
    </source>
</evidence>
<feature type="region of interest" description="Disordered" evidence="15">
    <location>
        <begin position="401"/>
        <end position="422"/>
    </location>
</feature>
<feature type="transmembrane region" description="Helical" evidence="16">
    <location>
        <begin position="349"/>
        <end position="367"/>
    </location>
</feature>
<feature type="transmembrane region" description="Helical" evidence="16">
    <location>
        <begin position="128"/>
        <end position="146"/>
    </location>
</feature>
<evidence type="ECO:0000313" key="18">
    <source>
        <dbReference type="EMBL" id="MVQ49983.1"/>
    </source>
</evidence>
<dbReference type="SUPFAM" id="SSF57802">
    <property type="entry name" value="Rubredoxin-like"/>
    <property type="match status" value="1"/>
</dbReference>
<keyword evidence="19" id="KW-1185">Reference proteome</keyword>
<keyword evidence="4" id="KW-0813">Transport</keyword>
<gene>
    <name evidence="18" type="ORF">GON03_12385</name>
</gene>
<dbReference type="RefSeq" id="WP_157342808.1">
    <property type="nucleotide sequence ID" value="NZ_WSEK01000004.1"/>
</dbReference>
<evidence type="ECO:0000256" key="11">
    <source>
        <dbReference type="ARBA" id="ARBA00023002"/>
    </source>
</evidence>
<keyword evidence="7 16" id="KW-0812">Transmembrane</keyword>
<dbReference type="GO" id="GO:0005506">
    <property type="term" value="F:iron ion binding"/>
    <property type="evidence" value="ECO:0007669"/>
    <property type="project" value="InterPro"/>
</dbReference>
<dbReference type="PANTHER" id="PTHR38674">
    <property type="entry name" value="ALKANE 1-MONOOXYGENASE 1"/>
    <property type="match status" value="1"/>
</dbReference>
<keyword evidence="12" id="KW-0408">Iron</keyword>
<keyword evidence="10 16" id="KW-1133">Transmembrane helix</keyword>
<dbReference type="InterPro" id="IPR018527">
    <property type="entry name" value="Rubredoxin_Fe_BS"/>
</dbReference>
<evidence type="ECO:0000256" key="5">
    <source>
        <dbReference type="ARBA" id="ARBA00022475"/>
    </source>
</evidence>
<evidence type="ECO:0000259" key="17">
    <source>
        <dbReference type="PROSITE" id="PS50903"/>
    </source>
</evidence>
<dbReference type="PANTHER" id="PTHR38674:SF1">
    <property type="entry name" value="ALKANE 1-MONOOXYGENASE 1"/>
    <property type="match status" value="1"/>
</dbReference>
<feature type="transmembrane region" description="Helical" evidence="16">
    <location>
        <begin position="28"/>
        <end position="47"/>
    </location>
</feature>
<dbReference type="GO" id="GO:0006629">
    <property type="term" value="P:lipid metabolic process"/>
    <property type="evidence" value="ECO:0007669"/>
    <property type="project" value="InterPro"/>
</dbReference>
<sequence length="483" mass="53768">MSEHSDQIANSTVPVGSTDGWRDKKRHLWLIGLVVPSLAFIGFGMWWVTGWGIWFWIGPVVILGVVPAIDLVAGLDRSNPPDDVIEALEQDRYYRWITYLFLPIQYAGFVGAMYLIGAGGVGGVELSTFDRVGLAISIGCIGGIGINTAHELGHKREQNERWLSKVALAQSFYGHFYIEHNRGHHVRVATPEDPASSRVGESFYQFWPRTVLGSLRSAWRLEKKRYARRGQHPFRLGNDVLNAWLMSAVLWGALVAWLGIGILPYLVIQALVGLSLLEVVNYMEHYGMLRQKVGIGDRQRYERVDPSHSWNSNNIATNVLLYHLQRHSDHHANPTRRYQSLRDFEESPVLPTGYAGMIVLAIVPAVWRRVMDPRVLAHFDGDLSRANLSPRKRDRILAAYPPPAATGAAGGPEAGSARTSTTEREVLAARCPGCGYTYRVEEGNELEGFAAGTAWADVPDDWCCPDCGVREKVDFVPLTEAVA</sequence>
<keyword evidence="14 16" id="KW-0472">Membrane</keyword>
<keyword evidence="5" id="KW-1003">Cell membrane</keyword>
<feature type="transmembrane region" description="Helical" evidence="16">
    <location>
        <begin position="96"/>
        <end position="116"/>
    </location>
</feature>
<dbReference type="Pfam" id="PF00301">
    <property type="entry name" value="Rubredoxin"/>
    <property type="match status" value="1"/>
</dbReference>
<dbReference type="InterPro" id="IPR024935">
    <property type="entry name" value="Rubredoxin_dom"/>
</dbReference>
<feature type="transmembrane region" description="Helical" evidence="16">
    <location>
        <begin position="53"/>
        <end position="75"/>
    </location>
</feature>
<evidence type="ECO:0000256" key="8">
    <source>
        <dbReference type="ARBA" id="ARBA00022723"/>
    </source>
</evidence>
<dbReference type="InterPro" id="IPR005804">
    <property type="entry name" value="FA_desaturase_dom"/>
</dbReference>
<protein>
    <submittedName>
        <fullName evidence="18">Alkane 1-monooxygenase</fullName>
    </submittedName>
</protein>
<evidence type="ECO:0000256" key="16">
    <source>
        <dbReference type="SAM" id="Phobius"/>
    </source>
</evidence>
<evidence type="ECO:0000256" key="2">
    <source>
        <dbReference type="ARBA" id="ARBA00004429"/>
    </source>
</evidence>
<evidence type="ECO:0000256" key="14">
    <source>
        <dbReference type="ARBA" id="ARBA00023136"/>
    </source>
</evidence>
<accession>A0A6L6XTA6</accession>
<evidence type="ECO:0000256" key="6">
    <source>
        <dbReference type="ARBA" id="ARBA00022519"/>
    </source>
</evidence>
<keyword evidence="8" id="KW-0479">Metal-binding</keyword>
<dbReference type="GO" id="GO:0004497">
    <property type="term" value="F:monooxygenase activity"/>
    <property type="evidence" value="ECO:0007669"/>
    <property type="project" value="UniProtKB-KW"/>
</dbReference>
<feature type="domain" description="Rubredoxin-like" evidence="17">
    <location>
        <begin position="426"/>
        <end position="478"/>
    </location>
</feature>
<dbReference type="PROSITE" id="PS00202">
    <property type="entry name" value="RUBREDOXIN"/>
    <property type="match status" value="1"/>
</dbReference>
<keyword evidence="9" id="KW-0249">Electron transport</keyword>
<dbReference type="Pfam" id="PF00487">
    <property type="entry name" value="FA_desaturase"/>
    <property type="match status" value="1"/>
</dbReference>
<dbReference type="EMBL" id="WSEK01000004">
    <property type="protein sequence ID" value="MVQ49983.1"/>
    <property type="molecule type" value="Genomic_DNA"/>
</dbReference>
<comment type="caution">
    <text evidence="18">The sequence shown here is derived from an EMBL/GenBank/DDBJ whole genome shotgun (WGS) entry which is preliminary data.</text>
</comment>
<dbReference type="Proteomes" id="UP000473525">
    <property type="component" value="Unassembled WGS sequence"/>
</dbReference>
<evidence type="ECO:0000313" key="19">
    <source>
        <dbReference type="Proteomes" id="UP000473525"/>
    </source>
</evidence>
<comment type="similarity">
    <text evidence="3">Belongs to the fatty acid desaturase type 1 family. AlkB subfamily.</text>
</comment>
<keyword evidence="13 18" id="KW-0503">Monooxygenase</keyword>
<reference evidence="18 19" key="1">
    <citation type="submission" date="2019-12" db="EMBL/GenBank/DDBJ databases">
        <authorList>
            <person name="Huq M.A."/>
        </authorList>
    </citation>
    <scope>NUCLEOTIDE SEQUENCE [LARGE SCALE GENOMIC DNA]</scope>
    <source>
        <strain evidence="18 19">MAH-18</strain>
    </source>
</reference>
<evidence type="ECO:0000256" key="9">
    <source>
        <dbReference type="ARBA" id="ARBA00022982"/>
    </source>
</evidence>
<dbReference type="CDD" id="cd00730">
    <property type="entry name" value="rubredoxin"/>
    <property type="match status" value="1"/>
</dbReference>
<keyword evidence="11" id="KW-0560">Oxidoreductase</keyword>
<evidence type="ECO:0000256" key="13">
    <source>
        <dbReference type="ARBA" id="ARBA00023033"/>
    </source>
</evidence>
<keyword evidence="6" id="KW-0997">Cell inner membrane</keyword>
<organism evidence="18 19">
    <name type="scientific">Nocardioides agri</name>
    <dbReference type="NCBI Taxonomy" id="2682843"/>
    <lineage>
        <taxon>Bacteria</taxon>
        <taxon>Bacillati</taxon>
        <taxon>Actinomycetota</taxon>
        <taxon>Actinomycetes</taxon>
        <taxon>Propionibacteriales</taxon>
        <taxon>Nocardioidaceae</taxon>
        <taxon>Nocardioides</taxon>
    </lineage>
</organism>
<name>A0A6L6XTA6_9ACTN</name>
<dbReference type="GO" id="GO:0005886">
    <property type="term" value="C:plasma membrane"/>
    <property type="evidence" value="ECO:0007669"/>
    <property type="project" value="UniProtKB-SubCell"/>
</dbReference>
<dbReference type="InterPro" id="IPR033885">
    <property type="entry name" value="AlkB/XylM"/>
</dbReference>
<proteinExistence type="inferred from homology"/>
<comment type="subcellular location">
    <subcellularLocation>
        <location evidence="2">Cell inner membrane</location>
        <topology evidence="2">Multi-pass membrane protein</topology>
    </subcellularLocation>
</comment>
<evidence type="ECO:0000256" key="12">
    <source>
        <dbReference type="ARBA" id="ARBA00023004"/>
    </source>
</evidence>
<dbReference type="InterPro" id="IPR024934">
    <property type="entry name" value="Rubredoxin-like_dom"/>
</dbReference>
<dbReference type="PROSITE" id="PS50903">
    <property type="entry name" value="RUBREDOXIN_LIKE"/>
    <property type="match status" value="1"/>
</dbReference>
<feature type="transmembrane region" description="Helical" evidence="16">
    <location>
        <begin position="243"/>
        <end position="268"/>
    </location>
</feature>
<evidence type="ECO:0000256" key="10">
    <source>
        <dbReference type="ARBA" id="ARBA00022989"/>
    </source>
</evidence>
<evidence type="ECO:0000256" key="4">
    <source>
        <dbReference type="ARBA" id="ARBA00022448"/>
    </source>
</evidence>
<evidence type="ECO:0000256" key="15">
    <source>
        <dbReference type="SAM" id="MobiDB-lite"/>
    </source>
</evidence>